<proteinExistence type="predicted"/>
<sequence length="241" mass="25031">RVRLSTVDADALSVHVTDTEGRPVACADALVSRPVSPDQLRQVAGRNHDALFELEWVAVPPADDASVPAEWALLGDDRPEQDTGRRPEAVVLPCAQAEAASNGLAQAARLATGEVLAALQAWLADEPSAGSRLVVLTRNAVAGVGEDEPLNLAHSPVWGLVRSAQTEHPGRFVLVDVDDAAAVADVVPAALAAGEPQVVVRDGRVWVPRLARVTATEEPAVSPVWDAEGTVLITGGTGALG</sequence>
<feature type="non-terminal residue" evidence="2">
    <location>
        <position position="1"/>
    </location>
</feature>
<dbReference type="RefSeq" id="WP_408056259.1">
    <property type="nucleotide sequence ID" value="NZ_JAAKZX010000506.1"/>
</dbReference>
<comment type="caution">
    <text evidence="2">The sequence shown here is derived from an EMBL/GenBank/DDBJ whole genome shotgun (WGS) entry which is preliminary data.</text>
</comment>
<dbReference type="Gene3D" id="3.40.50.11460">
    <property type="match status" value="1"/>
</dbReference>
<evidence type="ECO:0000313" key="3">
    <source>
        <dbReference type="Proteomes" id="UP001518140"/>
    </source>
</evidence>
<organism evidence="2 3">
    <name type="scientific">Streptomyces ureilyticus</name>
    <dbReference type="NCBI Taxonomy" id="1775131"/>
    <lineage>
        <taxon>Bacteria</taxon>
        <taxon>Bacillati</taxon>
        <taxon>Actinomycetota</taxon>
        <taxon>Actinomycetes</taxon>
        <taxon>Kitasatosporales</taxon>
        <taxon>Streptomycetaceae</taxon>
        <taxon>Streptomyces</taxon>
    </lineage>
</organism>
<dbReference type="InterPro" id="IPR036291">
    <property type="entry name" value="NAD(P)-bd_dom_sf"/>
</dbReference>
<feature type="non-terminal residue" evidence="2">
    <location>
        <position position="241"/>
    </location>
</feature>
<dbReference type="Pfam" id="PF22953">
    <property type="entry name" value="SpnB_Rossmann"/>
    <property type="match status" value="1"/>
</dbReference>
<accession>A0ABX0E5R7</accession>
<dbReference type="EMBL" id="JAAKZX010000506">
    <property type="protein sequence ID" value="NGO49541.1"/>
    <property type="molecule type" value="Genomic_DNA"/>
</dbReference>
<evidence type="ECO:0000259" key="1">
    <source>
        <dbReference type="Pfam" id="PF22953"/>
    </source>
</evidence>
<keyword evidence="3" id="KW-1185">Reference proteome</keyword>
<dbReference type="Proteomes" id="UP001518140">
    <property type="component" value="Unassembled WGS sequence"/>
</dbReference>
<dbReference type="Gene3D" id="3.10.129.110">
    <property type="entry name" value="Polyketide synthase dehydratase"/>
    <property type="match status" value="1"/>
</dbReference>
<name>A0ABX0E5R7_9ACTN</name>
<reference evidence="2 3" key="1">
    <citation type="submission" date="2020-02" db="EMBL/GenBank/DDBJ databases">
        <title>Whole-genome analyses of novel actinobacteria.</title>
        <authorList>
            <person name="Sahin N."/>
            <person name="Tokatli A."/>
        </authorList>
    </citation>
    <scope>NUCLEOTIDE SEQUENCE [LARGE SCALE GENOMIC DNA]</scope>
    <source>
        <strain evidence="2 3">YC419</strain>
    </source>
</reference>
<gene>
    <name evidence="2" type="ORF">G6048_48405</name>
</gene>
<feature type="domain" description="Polyketide synthase extender module SpnB-like Rossmann fold" evidence="1">
    <location>
        <begin position="97"/>
        <end position="210"/>
    </location>
</feature>
<dbReference type="InterPro" id="IPR042104">
    <property type="entry name" value="PKS_dehydratase_sf"/>
</dbReference>
<protein>
    <recommendedName>
        <fullName evidence="1">Polyketide synthase extender module SpnB-like Rossmann fold domain-containing protein</fullName>
    </recommendedName>
</protein>
<evidence type="ECO:0000313" key="2">
    <source>
        <dbReference type="EMBL" id="NGO49541.1"/>
    </source>
</evidence>
<dbReference type="SUPFAM" id="SSF51735">
    <property type="entry name" value="NAD(P)-binding Rossmann-fold domains"/>
    <property type="match status" value="1"/>
</dbReference>
<dbReference type="InterPro" id="IPR055123">
    <property type="entry name" value="SpnB-like_Rossmann"/>
</dbReference>